<feature type="compositionally biased region" description="Polar residues" evidence="12">
    <location>
        <begin position="543"/>
        <end position="558"/>
    </location>
</feature>
<dbReference type="GO" id="GO:0005886">
    <property type="term" value="C:plasma membrane"/>
    <property type="evidence" value="ECO:0007669"/>
    <property type="project" value="UniProtKB-SubCell"/>
</dbReference>
<dbReference type="PANTHER" id="PTHR48423:SF1">
    <property type="entry name" value="INTERLEUKIN-27 RECEPTOR SUBUNIT ALPHA"/>
    <property type="match status" value="1"/>
</dbReference>
<keyword evidence="6" id="KW-0677">Repeat</keyword>
<dbReference type="GO" id="GO:0004896">
    <property type="term" value="F:cytokine receptor activity"/>
    <property type="evidence" value="ECO:0007669"/>
    <property type="project" value="InterPro"/>
</dbReference>
<dbReference type="Proteomes" id="UP000770717">
    <property type="component" value="Unassembled WGS sequence"/>
</dbReference>
<dbReference type="PANTHER" id="PTHR48423">
    <property type="entry name" value="INTERLEUKIN-27 RECEPTOR SUBUNIT ALPHA"/>
    <property type="match status" value="1"/>
</dbReference>
<feature type="compositionally biased region" description="Polar residues" evidence="12">
    <location>
        <begin position="576"/>
        <end position="589"/>
    </location>
</feature>
<keyword evidence="9" id="KW-1015">Disulfide bond</keyword>
<feature type="transmembrane region" description="Helical" evidence="13">
    <location>
        <begin position="430"/>
        <end position="450"/>
    </location>
</feature>
<reference evidence="15" key="1">
    <citation type="thesis" date="2020" institute="ProQuest LLC" country="789 East Eisenhower Parkway, Ann Arbor, MI, USA">
        <title>Comparative Genomics and Chromosome Evolution.</title>
        <authorList>
            <person name="Mudd A.B."/>
        </authorList>
    </citation>
    <scope>NUCLEOTIDE SEQUENCE</scope>
    <source>
        <strain evidence="15">HN-11 Male</strain>
        <tissue evidence="15">Kidney and liver</tissue>
    </source>
</reference>
<evidence type="ECO:0000259" key="14">
    <source>
        <dbReference type="PROSITE" id="PS50853"/>
    </source>
</evidence>
<evidence type="ECO:0000256" key="11">
    <source>
        <dbReference type="ARBA" id="ARBA00023180"/>
    </source>
</evidence>
<protein>
    <recommendedName>
        <fullName evidence="14">Fibronectin type-III domain-containing protein</fullName>
    </recommendedName>
</protein>
<dbReference type="InterPro" id="IPR052672">
    <property type="entry name" value="Type1_Cytokine_Rcpt_Type2"/>
</dbReference>
<feature type="region of interest" description="Disordered" evidence="12">
    <location>
        <begin position="652"/>
        <end position="696"/>
    </location>
</feature>
<organism evidence="15 16">
    <name type="scientific">Eleutherodactylus coqui</name>
    <name type="common">Puerto Rican coqui</name>
    <dbReference type="NCBI Taxonomy" id="57060"/>
    <lineage>
        <taxon>Eukaryota</taxon>
        <taxon>Metazoa</taxon>
        <taxon>Chordata</taxon>
        <taxon>Craniata</taxon>
        <taxon>Vertebrata</taxon>
        <taxon>Euteleostomi</taxon>
        <taxon>Amphibia</taxon>
        <taxon>Batrachia</taxon>
        <taxon>Anura</taxon>
        <taxon>Neobatrachia</taxon>
        <taxon>Hyloidea</taxon>
        <taxon>Eleutherodactylidae</taxon>
        <taxon>Eleutherodactylinae</taxon>
        <taxon>Eleutherodactylus</taxon>
        <taxon>Eleutherodactylus</taxon>
    </lineage>
</organism>
<keyword evidence="3" id="KW-1003">Cell membrane</keyword>
<keyword evidence="7 13" id="KW-1133">Transmembrane helix</keyword>
<dbReference type="PROSITE" id="PS50853">
    <property type="entry name" value="FN3"/>
    <property type="match status" value="3"/>
</dbReference>
<dbReference type="InterPro" id="IPR003961">
    <property type="entry name" value="FN3_dom"/>
</dbReference>
<evidence type="ECO:0000256" key="4">
    <source>
        <dbReference type="ARBA" id="ARBA00022692"/>
    </source>
</evidence>
<keyword evidence="11" id="KW-0325">Glycoprotein</keyword>
<feature type="compositionally biased region" description="Low complexity" evidence="12">
    <location>
        <begin position="527"/>
        <end position="542"/>
    </location>
</feature>
<dbReference type="SUPFAM" id="SSF49265">
    <property type="entry name" value="Fibronectin type III"/>
    <property type="match status" value="2"/>
</dbReference>
<evidence type="ECO:0000256" key="12">
    <source>
        <dbReference type="SAM" id="MobiDB-lite"/>
    </source>
</evidence>
<feature type="compositionally biased region" description="Basic and acidic residues" evidence="12">
    <location>
        <begin position="509"/>
        <end position="523"/>
    </location>
</feature>
<feature type="region of interest" description="Disordered" evidence="12">
    <location>
        <begin position="461"/>
        <end position="497"/>
    </location>
</feature>
<feature type="compositionally biased region" description="Polar residues" evidence="12">
    <location>
        <begin position="610"/>
        <end position="622"/>
    </location>
</feature>
<evidence type="ECO:0000256" key="7">
    <source>
        <dbReference type="ARBA" id="ARBA00022989"/>
    </source>
</evidence>
<keyword evidence="8 13" id="KW-0472">Membrane</keyword>
<sequence length="696" mass="77411">MMHINTAFMVEAENDLGRATSDYVQYDVMNIVKPDPPDIVSVSAVLQGVLRIEWKNSMPNLQIKDLKYNLRYRTKDSSEWSEVPGNDLENTRDSFTLQELQPYTTYVISIRCHLINRGFWSEWSKEHTAVTLETAPSRAPEFWRKIRKTDSEEKRVIQLVWKELQSGANGQILGYNVTVKRGPEVVGSYTVTDTTYNITASKDSYEVVLTAYNSHGSSPPSTLIIPPVKDKVVQPPDMKFKVFSQDGQLWVDWTPSSRALGYVIEWCSNSQSVDCSREWQREPSNTGRAFLRGDIKPFVYYLIRLNALQKDGQERSGTLETYLEQGVPELGPKVDTKACGKTWATLVWDPVPLSKQRGFITNYTIKYEASSGPSKVITVNATDREHTLTSLAGKTTYRVTMTANTEKGGKDGPQSGFTTSEFEKGEIEAIVVPSCIGFLLFILVLCVLFCNKKEQIKKHIWPNVPDPSKSNIAQWSPQTPSRHESKRHPFQDGPFTDVSVVEITADEKKSYSDSDLKSMDPTKKNTSAGLSSGIGGSSCLSSPQHSVSDSDGISSAQNTSSTVQYSTVIMGGYQGQTPMFSRSESTQPLLVSEERPDELQQVSEEEADTPTPSQYFKQSFTQEDVGKIPDPLPAAPAQDLSAQILHLAGFSHGHDSLDSAAGQDLNPDSLSQVDVPSDEQKTYLPQNMRQGGYLPQ</sequence>
<evidence type="ECO:0000256" key="2">
    <source>
        <dbReference type="ARBA" id="ARBA00008921"/>
    </source>
</evidence>
<keyword evidence="16" id="KW-1185">Reference proteome</keyword>
<dbReference type="SMART" id="SM00060">
    <property type="entry name" value="FN3"/>
    <property type="match status" value="4"/>
</dbReference>
<evidence type="ECO:0000313" key="16">
    <source>
        <dbReference type="Proteomes" id="UP000770717"/>
    </source>
</evidence>
<dbReference type="InterPro" id="IPR003529">
    <property type="entry name" value="Hematopoietin_rcpt_Gp130_CS"/>
</dbReference>
<dbReference type="OrthoDB" id="9934532at2759"/>
<keyword evidence="5" id="KW-0732">Signal</keyword>
<dbReference type="InterPro" id="IPR036116">
    <property type="entry name" value="FN3_sf"/>
</dbReference>
<dbReference type="InterPro" id="IPR013783">
    <property type="entry name" value="Ig-like_fold"/>
</dbReference>
<feature type="compositionally biased region" description="Basic and acidic residues" evidence="12">
    <location>
        <begin position="481"/>
        <end position="490"/>
    </location>
</feature>
<dbReference type="Pfam" id="PF00041">
    <property type="entry name" value="fn3"/>
    <property type="match status" value="2"/>
</dbReference>
<dbReference type="AlphaFoldDB" id="A0A8J6JPN7"/>
<comment type="caution">
    <text evidence="15">The sequence shown here is derived from an EMBL/GenBank/DDBJ whole genome shotgun (WGS) entry which is preliminary data.</text>
</comment>
<evidence type="ECO:0000313" key="15">
    <source>
        <dbReference type="EMBL" id="KAG9467465.1"/>
    </source>
</evidence>
<feature type="domain" description="Fibronectin type-III" evidence="14">
    <location>
        <begin position="36"/>
        <end position="134"/>
    </location>
</feature>
<feature type="domain" description="Fibronectin type-III" evidence="14">
    <location>
        <begin position="139"/>
        <end position="236"/>
    </location>
</feature>
<evidence type="ECO:0000256" key="3">
    <source>
        <dbReference type="ARBA" id="ARBA00022475"/>
    </source>
</evidence>
<keyword evidence="10" id="KW-0675">Receptor</keyword>
<proteinExistence type="inferred from homology"/>
<comment type="similarity">
    <text evidence="2">Belongs to the type I cytokine receptor family. Type 2 subfamily.</text>
</comment>
<name>A0A8J6JPN7_ELECQ</name>
<evidence type="ECO:0000256" key="9">
    <source>
        <dbReference type="ARBA" id="ARBA00023157"/>
    </source>
</evidence>
<evidence type="ECO:0000256" key="10">
    <source>
        <dbReference type="ARBA" id="ARBA00023170"/>
    </source>
</evidence>
<feature type="compositionally biased region" description="Polar residues" evidence="12">
    <location>
        <begin position="468"/>
        <end position="480"/>
    </location>
</feature>
<comment type="subcellular location">
    <subcellularLocation>
        <location evidence="1">Cell membrane</location>
        <topology evidence="1">Single-pass type I membrane protein</topology>
    </subcellularLocation>
</comment>
<feature type="region of interest" description="Disordered" evidence="12">
    <location>
        <begin position="576"/>
        <end position="639"/>
    </location>
</feature>
<gene>
    <name evidence="15" type="ORF">GDO78_014897</name>
</gene>
<keyword evidence="4 13" id="KW-0812">Transmembrane</keyword>
<evidence type="ECO:0000256" key="8">
    <source>
        <dbReference type="ARBA" id="ARBA00023136"/>
    </source>
</evidence>
<accession>A0A8J6JPN7</accession>
<dbReference type="PROSITE" id="PS01353">
    <property type="entry name" value="HEMATOPO_REC_L_F2"/>
    <property type="match status" value="1"/>
</dbReference>
<dbReference type="CDD" id="cd00063">
    <property type="entry name" value="FN3"/>
    <property type="match status" value="3"/>
</dbReference>
<feature type="region of interest" description="Disordered" evidence="12">
    <location>
        <begin position="509"/>
        <end position="558"/>
    </location>
</feature>
<evidence type="ECO:0000256" key="1">
    <source>
        <dbReference type="ARBA" id="ARBA00004251"/>
    </source>
</evidence>
<dbReference type="EMBL" id="WNTK01001365">
    <property type="protein sequence ID" value="KAG9467465.1"/>
    <property type="molecule type" value="Genomic_DNA"/>
</dbReference>
<evidence type="ECO:0000256" key="5">
    <source>
        <dbReference type="ARBA" id="ARBA00022729"/>
    </source>
</evidence>
<dbReference type="Gene3D" id="2.60.40.10">
    <property type="entry name" value="Immunoglobulins"/>
    <property type="match status" value="4"/>
</dbReference>
<feature type="domain" description="Fibronectin type-III" evidence="14">
    <location>
        <begin position="328"/>
        <end position="422"/>
    </location>
</feature>
<dbReference type="FunFam" id="2.60.40.10:FF:000414">
    <property type="entry name" value="Interleukin-6 receptor subunit beta"/>
    <property type="match status" value="1"/>
</dbReference>
<evidence type="ECO:0000256" key="6">
    <source>
        <dbReference type="ARBA" id="ARBA00022737"/>
    </source>
</evidence>
<evidence type="ECO:0000256" key="13">
    <source>
        <dbReference type="SAM" id="Phobius"/>
    </source>
</evidence>